<dbReference type="AlphaFoldDB" id="A0A942E9V9"/>
<keyword evidence="1 3" id="KW-0597">Phosphoprotein</keyword>
<dbReference type="InterPro" id="IPR050595">
    <property type="entry name" value="Bact_response_regulator"/>
</dbReference>
<name>A0A942E9V9_9HYPH</name>
<dbReference type="Pfam" id="PF00072">
    <property type="entry name" value="Response_reg"/>
    <property type="match status" value="1"/>
</dbReference>
<evidence type="ECO:0000313" key="5">
    <source>
        <dbReference type="EMBL" id="MBS3848262.1"/>
    </source>
</evidence>
<keyword evidence="2" id="KW-0902">Two-component regulatory system</keyword>
<gene>
    <name evidence="5" type="ORF">KD146_06085</name>
</gene>
<dbReference type="InterPro" id="IPR001789">
    <property type="entry name" value="Sig_transdc_resp-reg_receiver"/>
</dbReference>
<dbReference type="InterPro" id="IPR011006">
    <property type="entry name" value="CheY-like_superfamily"/>
</dbReference>
<accession>A0A942E9V9</accession>
<evidence type="ECO:0000259" key="4">
    <source>
        <dbReference type="PROSITE" id="PS50110"/>
    </source>
</evidence>
<evidence type="ECO:0000256" key="3">
    <source>
        <dbReference type="PROSITE-ProRule" id="PRU00169"/>
    </source>
</evidence>
<evidence type="ECO:0000256" key="1">
    <source>
        <dbReference type="ARBA" id="ARBA00022553"/>
    </source>
</evidence>
<dbReference type="GO" id="GO:0000160">
    <property type="term" value="P:phosphorelay signal transduction system"/>
    <property type="evidence" value="ECO:0007669"/>
    <property type="project" value="UniProtKB-KW"/>
</dbReference>
<dbReference type="PANTHER" id="PTHR44591:SF14">
    <property type="entry name" value="PROTEIN PILG"/>
    <property type="match status" value="1"/>
</dbReference>
<protein>
    <submittedName>
        <fullName evidence="5">Response regulator</fullName>
    </submittedName>
</protein>
<dbReference type="Gene3D" id="3.40.50.2300">
    <property type="match status" value="1"/>
</dbReference>
<proteinExistence type="predicted"/>
<sequence>MVFQRGNPVVLVVEDEAMILLDTVDMLENAGVTAIEAANARQALSILEDQSGVDVVFTDIDMPGDMNGLALAAEIRSRWPAIPVILTSGHMKPELHQLPPETSFFSKPYNQRELLTKISGLISSG</sequence>
<reference evidence="5" key="1">
    <citation type="submission" date="2021-04" db="EMBL/GenBank/DDBJ databases">
        <title>Devosia litorisediminis sp. nov., isolated from a sand dune.</title>
        <authorList>
            <person name="Park S."/>
            <person name="Yoon J.-H."/>
        </authorList>
    </citation>
    <scope>NUCLEOTIDE SEQUENCE</scope>
    <source>
        <strain evidence="5">BSSL-BM10</strain>
    </source>
</reference>
<feature type="domain" description="Response regulatory" evidence="4">
    <location>
        <begin position="9"/>
        <end position="122"/>
    </location>
</feature>
<dbReference type="EMBL" id="JAGXTP010000001">
    <property type="protein sequence ID" value="MBS3848262.1"/>
    <property type="molecule type" value="Genomic_DNA"/>
</dbReference>
<keyword evidence="6" id="KW-1185">Reference proteome</keyword>
<dbReference type="SUPFAM" id="SSF52172">
    <property type="entry name" value="CheY-like"/>
    <property type="match status" value="1"/>
</dbReference>
<dbReference type="RefSeq" id="WP_212657822.1">
    <property type="nucleotide sequence ID" value="NZ_JAGXTP010000001.1"/>
</dbReference>
<comment type="caution">
    <text evidence="5">The sequence shown here is derived from an EMBL/GenBank/DDBJ whole genome shotgun (WGS) entry which is preliminary data.</text>
</comment>
<evidence type="ECO:0000313" key="6">
    <source>
        <dbReference type="Proteomes" id="UP000678281"/>
    </source>
</evidence>
<evidence type="ECO:0000256" key="2">
    <source>
        <dbReference type="ARBA" id="ARBA00023012"/>
    </source>
</evidence>
<dbReference type="PROSITE" id="PS50110">
    <property type="entry name" value="RESPONSE_REGULATORY"/>
    <property type="match status" value="1"/>
</dbReference>
<dbReference type="SMART" id="SM00448">
    <property type="entry name" value="REC"/>
    <property type="match status" value="1"/>
</dbReference>
<dbReference type="Proteomes" id="UP000678281">
    <property type="component" value="Unassembled WGS sequence"/>
</dbReference>
<feature type="modified residue" description="4-aspartylphosphate" evidence="3">
    <location>
        <position position="59"/>
    </location>
</feature>
<dbReference type="PANTHER" id="PTHR44591">
    <property type="entry name" value="STRESS RESPONSE REGULATOR PROTEIN 1"/>
    <property type="match status" value="1"/>
</dbReference>
<organism evidence="5 6">
    <name type="scientific">Devosia litorisediminis</name>
    <dbReference type="NCBI Taxonomy" id="2829817"/>
    <lineage>
        <taxon>Bacteria</taxon>
        <taxon>Pseudomonadati</taxon>
        <taxon>Pseudomonadota</taxon>
        <taxon>Alphaproteobacteria</taxon>
        <taxon>Hyphomicrobiales</taxon>
        <taxon>Devosiaceae</taxon>
        <taxon>Devosia</taxon>
    </lineage>
</organism>